<feature type="domain" description="Putative exodeoxyribonuclease 8 PDDEXK-like" evidence="1">
    <location>
        <begin position="54"/>
        <end position="279"/>
    </location>
</feature>
<evidence type="ECO:0000313" key="3">
    <source>
        <dbReference type="Proteomes" id="UP000192251"/>
    </source>
</evidence>
<protein>
    <recommendedName>
        <fullName evidence="1">Putative exodeoxyribonuclease 8 PDDEXK-like domain-containing protein</fullName>
    </recommendedName>
</protein>
<accession>A0ABC8BZB7</accession>
<keyword evidence="3" id="KW-1185">Reference proteome</keyword>
<proteinExistence type="predicted"/>
<name>A0ABC8BZB7_9ACTN</name>
<sequence length="293" mass="32046">MTDTALAGASAPAAGLAPGLYPRLPIETYHGDRTSLSSSGARKLLPPSCPALFRHEQDNPRPRKQAFDFGNAAHRLVLGEGPDLVSIDADDWRTKAARQERDEVAAAGGLALLVAEHDQVQAMADAIRRHPVAGVLFAPGSGRPEVSVVWEDDRSGVRRRARFDWLPNPGPGRLIIPDYKTCRSAEPTALAKAVHEYGYHQQADWYRAAARAAQLGGADTAFVFVCQEKTAPYLVTVFEPDMTALRIGAAKNRRAIETYARCVETGHWPGYTDEIAYLSLPAWAEIRDTETYL</sequence>
<dbReference type="Pfam" id="PF12684">
    <property type="entry name" value="DUF3799"/>
    <property type="match status" value="1"/>
</dbReference>
<evidence type="ECO:0000313" key="2">
    <source>
        <dbReference type="EMBL" id="ARF75707.1"/>
    </source>
</evidence>
<reference evidence="2 3" key="1">
    <citation type="submission" date="2017-04" db="EMBL/GenBank/DDBJ databases">
        <title>The complete genome sequence of Streptomyces albolongus YIM 101047, the producer of novel bafilomycins and novel odoriferous sesquiterpenoids.</title>
        <authorList>
            <person name="Yin M."/>
            <person name="Jiang Y."/>
        </authorList>
    </citation>
    <scope>NUCLEOTIDE SEQUENCE [LARGE SCALE GENOMIC DNA]</scope>
    <source>
        <strain evidence="2 3">YIM 101047</strain>
    </source>
</reference>
<dbReference type="Gene3D" id="3.90.320.10">
    <property type="match status" value="1"/>
</dbReference>
<dbReference type="AlphaFoldDB" id="A0ABC8BZB7"/>
<dbReference type="Proteomes" id="UP000192251">
    <property type="component" value="Chromosome"/>
</dbReference>
<organism evidence="2 3">
    <name type="scientific">Kitasatospora albolonga</name>
    <dbReference type="NCBI Taxonomy" id="68173"/>
    <lineage>
        <taxon>Bacteria</taxon>
        <taxon>Bacillati</taxon>
        <taxon>Actinomycetota</taxon>
        <taxon>Actinomycetes</taxon>
        <taxon>Kitasatosporales</taxon>
        <taxon>Streptomycetaceae</taxon>
        <taxon>Kitasatospora</taxon>
    </lineage>
</organism>
<gene>
    <name evidence="2" type="ORF">B7C62_28210</name>
</gene>
<evidence type="ECO:0000259" key="1">
    <source>
        <dbReference type="Pfam" id="PF12684"/>
    </source>
</evidence>
<dbReference type="RefSeq" id="WP_084750326.1">
    <property type="nucleotide sequence ID" value="NZ_CP020563.1"/>
</dbReference>
<dbReference type="InterPro" id="IPR024432">
    <property type="entry name" value="Put_RecE_PDDEXK-like_dom"/>
</dbReference>
<dbReference type="EMBL" id="CP020563">
    <property type="protein sequence ID" value="ARF75707.1"/>
    <property type="molecule type" value="Genomic_DNA"/>
</dbReference>
<dbReference type="KEGG" id="kab:B7C62_28210"/>
<dbReference type="InterPro" id="IPR011604">
    <property type="entry name" value="PDDEXK-like_dom_sf"/>
</dbReference>